<protein>
    <submittedName>
        <fullName evidence="2">Uncharacterized protein</fullName>
    </submittedName>
</protein>
<feature type="transmembrane region" description="Helical" evidence="1">
    <location>
        <begin position="21"/>
        <end position="44"/>
    </location>
</feature>
<evidence type="ECO:0000313" key="3">
    <source>
        <dbReference type="Proteomes" id="UP000034368"/>
    </source>
</evidence>
<name>A0A0G1NA31_9BACT</name>
<sequence>MRQALEFGENVGKVAYESVAYYLVRFAQVTLGAFIALFVSLGIIKLGSWTGFNFISVAGVLLGMSVILFWMGVAIPLLVIVQVAAKYKPLANVLRAMAIVLVYGMCLAFYVYISHLAVVSPILLNILIFAVVIAATTTIFFQERNSFTQKPFIATAAITIFIVPPMVFMPKIVSEKIFPKASAVMSDTALEVFGVTAREVNVVVCSDGRHLCKYGPDMGNRLKLYNPNTGKNLYWYGKCDGAYRLFDNPGQNPYCPEELKPFSYDLEDDIIKELKASVIPEPEAKSKEPAPEPTVEAENIPISEKSDIAPPLFTYPEQSVTEFVSVEKGVEFSVSPAADIYSFDARVGDRIPASLAKRISLKNGKAFSANTPVVISIRENSLEKQEVVLALSLDEIGSSRLSPVIKKFETDGDSLKTGFWRGLAGAVGGAVIGGMIAGKKGAAIGIIIGGSSGILVARHSATNRKFIVIKSGSQIKFKS</sequence>
<dbReference type="Proteomes" id="UP000034368">
    <property type="component" value="Unassembled WGS sequence"/>
</dbReference>
<keyword evidence="1" id="KW-1133">Transmembrane helix</keyword>
<dbReference type="EMBL" id="LCKD01000010">
    <property type="protein sequence ID" value="KKT89957.1"/>
    <property type="molecule type" value="Genomic_DNA"/>
</dbReference>
<feature type="transmembrane region" description="Helical" evidence="1">
    <location>
        <begin position="119"/>
        <end position="140"/>
    </location>
</feature>
<reference evidence="2 3" key="1">
    <citation type="journal article" date="2015" name="Nature">
        <title>rRNA introns, odd ribosomes, and small enigmatic genomes across a large radiation of phyla.</title>
        <authorList>
            <person name="Brown C.T."/>
            <person name="Hug L.A."/>
            <person name="Thomas B.C."/>
            <person name="Sharon I."/>
            <person name="Castelle C.J."/>
            <person name="Singh A."/>
            <person name="Wilkins M.J."/>
            <person name="Williams K.H."/>
            <person name="Banfield J.F."/>
        </authorList>
    </citation>
    <scope>NUCLEOTIDE SEQUENCE [LARGE SCALE GENOMIC DNA]</scope>
</reference>
<proteinExistence type="predicted"/>
<comment type="caution">
    <text evidence="2">The sequence shown here is derived from an EMBL/GenBank/DDBJ whole genome shotgun (WGS) entry which is preliminary data.</text>
</comment>
<evidence type="ECO:0000256" key="1">
    <source>
        <dbReference type="SAM" id="Phobius"/>
    </source>
</evidence>
<organism evidence="2 3">
    <name type="scientific">Candidatus Yanofskybacteria bacterium GW2011_GWB1_45_11</name>
    <dbReference type="NCBI Taxonomy" id="1619026"/>
    <lineage>
        <taxon>Bacteria</taxon>
        <taxon>Candidatus Yanofskyibacteriota</taxon>
    </lineage>
</organism>
<keyword evidence="1" id="KW-0472">Membrane</keyword>
<feature type="transmembrane region" description="Helical" evidence="1">
    <location>
        <begin position="93"/>
        <end position="113"/>
    </location>
</feature>
<evidence type="ECO:0000313" key="2">
    <source>
        <dbReference type="EMBL" id="KKT89957.1"/>
    </source>
</evidence>
<gene>
    <name evidence="2" type="ORF">UW90_C0010G0004</name>
</gene>
<dbReference type="AlphaFoldDB" id="A0A0G1NA31"/>
<accession>A0A0G1NA31</accession>
<feature type="transmembrane region" description="Helical" evidence="1">
    <location>
        <begin position="56"/>
        <end position="81"/>
    </location>
</feature>
<keyword evidence="1" id="KW-0812">Transmembrane</keyword>
<feature type="transmembrane region" description="Helical" evidence="1">
    <location>
        <begin position="152"/>
        <end position="169"/>
    </location>
</feature>